<dbReference type="Proteomes" id="UP000095038">
    <property type="component" value="Unassembled WGS sequence"/>
</dbReference>
<feature type="domain" description="RING-type" evidence="18">
    <location>
        <begin position="844"/>
        <end position="902"/>
    </location>
</feature>
<comment type="catalytic activity">
    <reaction evidence="1">
        <text>S-ubiquitinyl-[E2 ubiquitin-conjugating enzyme]-L-cysteine + [acceptor protein]-L-lysine = [E2 ubiquitin-conjugating enzyme]-L-cysteine + N(6)-ubiquitinyl-[acceptor protein]-L-lysine.</text>
        <dbReference type="EC" id="2.3.2.27"/>
    </reaction>
</comment>
<dbReference type="GO" id="GO:0061630">
    <property type="term" value="F:ubiquitin protein ligase activity"/>
    <property type="evidence" value="ECO:0007669"/>
    <property type="project" value="UniProtKB-EC"/>
</dbReference>
<comment type="subcellular location">
    <subcellularLocation>
        <location evidence="2">Endomembrane system</location>
        <topology evidence="2">Multi-pass membrane protein</topology>
    </subcellularLocation>
</comment>
<dbReference type="PANTHER" id="PTHR20916">
    <property type="entry name" value="CYSTEINE AND GLYCINE-RICH PROTEIN 2 BINDING PROTEIN"/>
    <property type="match status" value="1"/>
</dbReference>
<evidence type="ECO:0000256" key="9">
    <source>
        <dbReference type="ARBA" id="ARBA00022771"/>
    </source>
</evidence>
<evidence type="ECO:0000313" key="19">
    <source>
        <dbReference type="EMBL" id="ODV62285.1"/>
    </source>
</evidence>
<feature type="transmembrane region" description="Helical" evidence="16">
    <location>
        <begin position="491"/>
        <end position="510"/>
    </location>
</feature>
<dbReference type="EMBL" id="KV454477">
    <property type="protein sequence ID" value="ODV62285.1"/>
    <property type="molecule type" value="Genomic_DNA"/>
</dbReference>
<keyword evidence="5" id="KW-0808">Transferase</keyword>
<dbReference type="SUPFAM" id="SSF57850">
    <property type="entry name" value="RING/U-box"/>
    <property type="match status" value="1"/>
</dbReference>
<dbReference type="OrthoDB" id="9984778at2759"/>
<keyword evidence="13 16" id="KW-0472">Membrane</keyword>
<evidence type="ECO:0000256" key="1">
    <source>
        <dbReference type="ARBA" id="ARBA00000900"/>
    </source>
</evidence>
<keyword evidence="12 16" id="KW-1133">Transmembrane helix</keyword>
<feature type="transmembrane region" description="Helical" evidence="16">
    <location>
        <begin position="531"/>
        <end position="552"/>
    </location>
</feature>
<feature type="transmembrane region" description="Helical" evidence="16">
    <location>
        <begin position="680"/>
        <end position="697"/>
    </location>
</feature>
<dbReference type="GO" id="GO:0012505">
    <property type="term" value="C:endomembrane system"/>
    <property type="evidence" value="ECO:0007669"/>
    <property type="project" value="UniProtKB-SubCell"/>
</dbReference>
<dbReference type="SMART" id="SM00184">
    <property type="entry name" value="RING"/>
    <property type="match status" value="1"/>
</dbReference>
<keyword evidence="6 16" id="KW-0812">Transmembrane</keyword>
<dbReference type="GO" id="GO:0016567">
    <property type="term" value="P:protein ubiquitination"/>
    <property type="evidence" value="ECO:0007669"/>
    <property type="project" value="UniProtKB-UniPathway"/>
</dbReference>
<keyword evidence="11" id="KW-0862">Zinc</keyword>
<evidence type="ECO:0000256" key="7">
    <source>
        <dbReference type="ARBA" id="ARBA00022723"/>
    </source>
</evidence>
<dbReference type="InParanoid" id="A0A1D2VL12"/>
<evidence type="ECO:0000256" key="11">
    <source>
        <dbReference type="ARBA" id="ARBA00022833"/>
    </source>
</evidence>
<feature type="transmembrane region" description="Helical" evidence="16">
    <location>
        <begin position="763"/>
        <end position="784"/>
    </location>
</feature>
<evidence type="ECO:0000256" key="8">
    <source>
        <dbReference type="ARBA" id="ARBA00022729"/>
    </source>
</evidence>
<evidence type="ECO:0000256" key="14">
    <source>
        <dbReference type="PROSITE-ProRule" id="PRU00175"/>
    </source>
</evidence>
<keyword evidence="8 17" id="KW-0732">Signal</keyword>
<evidence type="ECO:0000256" key="10">
    <source>
        <dbReference type="ARBA" id="ARBA00022786"/>
    </source>
</evidence>
<feature type="chain" id="PRO_5008910507" description="RING-type E3 ubiquitin transferase" evidence="17">
    <location>
        <begin position="26"/>
        <end position="908"/>
    </location>
</feature>
<feature type="transmembrane region" description="Helical" evidence="16">
    <location>
        <begin position="558"/>
        <end position="578"/>
    </location>
</feature>
<dbReference type="InterPro" id="IPR024766">
    <property type="entry name" value="Znf_RING_H2"/>
</dbReference>
<keyword evidence="10" id="KW-0833">Ubl conjugation pathway</keyword>
<dbReference type="GO" id="GO:0051603">
    <property type="term" value="P:proteolysis involved in protein catabolic process"/>
    <property type="evidence" value="ECO:0007669"/>
    <property type="project" value="UniProtKB-ARBA"/>
</dbReference>
<evidence type="ECO:0000256" key="13">
    <source>
        <dbReference type="ARBA" id="ARBA00023136"/>
    </source>
</evidence>
<feature type="region of interest" description="Disordered" evidence="15">
    <location>
        <begin position="603"/>
        <end position="644"/>
    </location>
</feature>
<dbReference type="EC" id="2.3.2.27" evidence="4"/>
<dbReference type="InterPro" id="IPR013083">
    <property type="entry name" value="Znf_RING/FYVE/PHD"/>
</dbReference>
<name>A0A1D2VL12_9ASCO</name>
<dbReference type="STRING" id="1344418.A0A1D2VL12"/>
<evidence type="ECO:0000256" key="5">
    <source>
        <dbReference type="ARBA" id="ARBA00022679"/>
    </source>
</evidence>
<dbReference type="Pfam" id="PF12678">
    <property type="entry name" value="zf-rbx1"/>
    <property type="match status" value="1"/>
</dbReference>
<dbReference type="PROSITE" id="PS50089">
    <property type="entry name" value="ZF_RING_2"/>
    <property type="match status" value="1"/>
</dbReference>
<organism evidence="19 20">
    <name type="scientific">Ascoidea rubescens DSM 1968</name>
    <dbReference type="NCBI Taxonomy" id="1344418"/>
    <lineage>
        <taxon>Eukaryota</taxon>
        <taxon>Fungi</taxon>
        <taxon>Dikarya</taxon>
        <taxon>Ascomycota</taxon>
        <taxon>Saccharomycotina</taxon>
        <taxon>Saccharomycetes</taxon>
        <taxon>Ascoideaceae</taxon>
        <taxon>Ascoidea</taxon>
    </lineage>
</organism>
<evidence type="ECO:0000256" key="4">
    <source>
        <dbReference type="ARBA" id="ARBA00012483"/>
    </source>
</evidence>
<reference evidence="20" key="1">
    <citation type="submission" date="2016-05" db="EMBL/GenBank/DDBJ databases">
        <title>Comparative genomics of biotechnologically important yeasts.</title>
        <authorList>
            <consortium name="DOE Joint Genome Institute"/>
            <person name="Riley R."/>
            <person name="Haridas S."/>
            <person name="Wolfe K.H."/>
            <person name="Lopes M.R."/>
            <person name="Hittinger C.T."/>
            <person name="Goker M."/>
            <person name="Salamov A."/>
            <person name="Wisecaver J."/>
            <person name="Long T.M."/>
            <person name="Aerts A.L."/>
            <person name="Barry K."/>
            <person name="Choi C."/>
            <person name="Clum A."/>
            <person name="Coughlan A.Y."/>
            <person name="Deshpande S."/>
            <person name="Douglass A.P."/>
            <person name="Hanson S.J."/>
            <person name="Klenk H.-P."/>
            <person name="Labutti K."/>
            <person name="Lapidus A."/>
            <person name="Lindquist E."/>
            <person name="Lipzen A."/>
            <person name="Meier-Kolthoff J.P."/>
            <person name="Ohm R.A."/>
            <person name="Otillar R.P."/>
            <person name="Pangilinan J."/>
            <person name="Peng Y."/>
            <person name="Rokas A."/>
            <person name="Rosa C.A."/>
            <person name="Scheuner C."/>
            <person name="Sibirny A.A."/>
            <person name="Slot J.C."/>
            <person name="Stielow J.B."/>
            <person name="Sun H."/>
            <person name="Kurtzman C.P."/>
            <person name="Blackwell M."/>
            <person name="Grigoriev I.V."/>
            <person name="Jeffries T.W."/>
        </authorList>
    </citation>
    <scope>NUCLEOTIDE SEQUENCE [LARGE SCALE GENOMIC DNA]</scope>
    <source>
        <strain evidence="20">DSM 1968</strain>
    </source>
</reference>
<evidence type="ECO:0000259" key="18">
    <source>
        <dbReference type="PROSITE" id="PS50089"/>
    </source>
</evidence>
<feature type="transmembrane region" description="Helical" evidence="16">
    <location>
        <begin position="703"/>
        <end position="721"/>
    </location>
</feature>
<dbReference type="CDD" id="cd23117">
    <property type="entry name" value="RING-H2_TUL1-like"/>
    <property type="match status" value="1"/>
</dbReference>
<evidence type="ECO:0000256" key="3">
    <source>
        <dbReference type="ARBA" id="ARBA00004906"/>
    </source>
</evidence>
<evidence type="ECO:0000256" key="17">
    <source>
        <dbReference type="SAM" id="SignalP"/>
    </source>
</evidence>
<accession>A0A1D2VL12</accession>
<protein>
    <recommendedName>
        <fullName evidence="4">RING-type E3 ubiquitin transferase</fullName>
        <ecNumber evidence="4">2.3.2.27</ecNumber>
    </recommendedName>
</protein>
<dbReference type="PANTHER" id="PTHR20916:SF18">
    <property type="entry name" value="IPT_TIG DOMAIN-CONTAINING PROTEIN"/>
    <property type="match status" value="1"/>
</dbReference>
<evidence type="ECO:0000256" key="2">
    <source>
        <dbReference type="ARBA" id="ARBA00004127"/>
    </source>
</evidence>
<dbReference type="InterPro" id="IPR021319">
    <property type="entry name" value="DUF2921"/>
</dbReference>
<keyword evidence="20" id="KW-1185">Reference proteome</keyword>
<keyword evidence="9 14" id="KW-0863">Zinc-finger</keyword>
<evidence type="ECO:0000256" key="6">
    <source>
        <dbReference type="ARBA" id="ARBA00022692"/>
    </source>
</evidence>
<evidence type="ECO:0000256" key="15">
    <source>
        <dbReference type="SAM" id="MobiDB-lite"/>
    </source>
</evidence>
<evidence type="ECO:0000313" key="20">
    <source>
        <dbReference type="Proteomes" id="UP000095038"/>
    </source>
</evidence>
<dbReference type="GO" id="GO:0008270">
    <property type="term" value="F:zinc ion binding"/>
    <property type="evidence" value="ECO:0007669"/>
    <property type="project" value="UniProtKB-KW"/>
</dbReference>
<dbReference type="Pfam" id="PF11145">
    <property type="entry name" value="DUF2921"/>
    <property type="match status" value="2"/>
</dbReference>
<sequence>MPRINPTTLIFFIIFLTFIFPSPNSNSIVTSRQKRQIKSYQAYKNHLRESIYNSTYAQGYGNATGFLLSYDDAFLNRNISHWPFPDRDYNNFIENQNYSILPNLVSKFARNIWSYEFLKNDNQINDGKNENVEMNMGLPGSANKKNQLVFFPNITGTLRGDFQRLPLNFTKIHMPIPPLFKTDTDIYPDWDYDNNTDNDNDDNIIINNNNNDNNNNNNNNNNQAKLLSNEIIDGETLFGSFASDGTEFQDDQFLFLDLDNNYNNATPSSKIGNITQLNGNIKLDIFNYENSIDFLNKFSEDSDKDYSSFDSLNYIYLKLNFDSYNQDDDHHFTMKGLYDQKTGNIISITDSIKFEGYWELPHLILDKSSSLSFFKDFNTTKKFQYLKSLQSNLDYSFVDFDYLVERNKLASNCEYVSYLHVDSINDSNLNTHDINEIEKELRNPIGRPVKKLPNLKISTGVFYSPDCGILLKINEKNPLIGVRKEVHLKSLRNIVLIGIIILFSQILLTIRQMDYTNTPSSISKISFYSISIMNLIDGSLCMLFILSSALIFELFIPLAISGFLAFILSSVFEVRYLILINHSQINERSINIWTALRGETIDNSNNNRNNRTNNNNNNSNNASRNDNASEDPNQPLLPTSQAPQDLPQIQQPTLPATQQTANTFPQDEQTIGSSIFSRSFFSLIIFTFLILNASMWSRNARRSFEFICFFLLNSFWVPQFFRNLIRGSSRSFKWEFIIGTSFIRFFPIAYITMVKTNPFNHHYDPTMCFTILIWLIIQIFLLFLQDCLGPRFLLPKSWLPNIYNYHPILKEVDLENGFGLERGDNTNKNNDDDNFEPGKFKVDCAICMNDIELPIIRNEDEQLKEINELNAKKYMVTPCRHIFHTECLEGWMKYKLQCPVCRSSLPPI</sequence>
<feature type="transmembrane region" description="Helical" evidence="16">
    <location>
        <begin position="733"/>
        <end position="751"/>
    </location>
</feature>
<dbReference type="RefSeq" id="XP_020048592.1">
    <property type="nucleotide sequence ID" value="XM_020192790.1"/>
</dbReference>
<comment type="pathway">
    <text evidence="3">Protein modification; protein ubiquitination.</text>
</comment>
<dbReference type="InterPro" id="IPR001841">
    <property type="entry name" value="Znf_RING"/>
</dbReference>
<dbReference type="GeneID" id="30966426"/>
<keyword evidence="7" id="KW-0479">Metal-binding</keyword>
<dbReference type="AlphaFoldDB" id="A0A1D2VL12"/>
<feature type="signal peptide" evidence="17">
    <location>
        <begin position="1"/>
        <end position="25"/>
    </location>
</feature>
<feature type="compositionally biased region" description="Polar residues" evidence="15">
    <location>
        <begin position="630"/>
        <end position="643"/>
    </location>
</feature>
<dbReference type="Gene3D" id="3.30.40.10">
    <property type="entry name" value="Zinc/RING finger domain, C3HC4 (zinc finger)"/>
    <property type="match status" value="1"/>
</dbReference>
<gene>
    <name evidence="19" type="ORF">ASCRUDRAFT_74705</name>
</gene>
<evidence type="ECO:0000256" key="16">
    <source>
        <dbReference type="SAM" id="Phobius"/>
    </source>
</evidence>
<evidence type="ECO:0000256" key="12">
    <source>
        <dbReference type="ARBA" id="ARBA00022989"/>
    </source>
</evidence>
<dbReference type="UniPathway" id="UPA00143"/>
<dbReference type="FunFam" id="3.30.40.10:FF:000626">
    <property type="entry name" value="Transmembrane ubiquitin ligase 1"/>
    <property type="match status" value="1"/>
</dbReference>
<proteinExistence type="predicted"/>
<feature type="compositionally biased region" description="Low complexity" evidence="15">
    <location>
        <begin position="603"/>
        <end position="626"/>
    </location>
</feature>
<dbReference type="FunCoup" id="A0A1D2VL12">
    <property type="interactions" value="44"/>
</dbReference>